<organism evidence="2 3">
    <name type="scientific">Gossypium davidsonii</name>
    <name type="common">Davidson's cotton</name>
    <name type="synonym">Gossypium klotzschianum subsp. davidsonii</name>
    <dbReference type="NCBI Taxonomy" id="34287"/>
    <lineage>
        <taxon>Eukaryota</taxon>
        <taxon>Viridiplantae</taxon>
        <taxon>Streptophyta</taxon>
        <taxon>Embryophyta</taxon>
        <taxon>Tracheophyta</taxon>
        <taxon>Spermatophyta</taxon>
        <taxon>Magnoliopsida</taxon>
        <taxon>eudicotyledons</taxon>
        <taxon>Gunneridae</taxon>
        <taxon>Pentapetalae</taxon>
        <taxon>rosids</taxon>
        <taxon>malvids</taxon>
        <taxon>Malvales</taxon>
        <taxon>Malvaceae</taxon>
        <taxon>Malvoideae</taxon>
        <taxon>Gossypium</taxon>
    </lineage>
</organism>
<dbReference type="AlphaFoldDB" id="A0A7J8SBX6"/>
<keyword evidence="1" id="KW-0812">Transmembrane</keyword>
<keyword evidence="1" id="KW-0472">Membrane</keyword>
<comment type="caution">
    <text evidence="2">The sequence shown here is derived from an EMBL/GenBank/DDBJ whole genome shotgun (WGS) entry which is preliminary data.</text>
</comment>
<dbReference type="PANTHER" id="PTHR33918:SF4">
    <property type="entry name" value="ABC-2 TYPE TRANSPORTER DOMAIN-CONTAINING PROTEIN"/>
    <property type="match status" value="1"/>
</dbReference>
<dbReference type="PANTHER" id="PTHR33918">
    <property type="entry name" value="OS01G0704200 PROTEIN"/>
    <property type="match status" value="1"/>
</dbReference>
<dbReference type="GO" id="GO:0009507">
    <property type="term" value="C:chloroplast"/>
    <property type="evidence" value="ECO:0007669"/>
    <property type="project" value="TreeGrafter"/>
</dbReference>
<feature type="transmembrane region" description="Helical" evidence="1">
    <location>
        <begin position="12"/>
        <end position="32"/>
    </location>
</feature>
<reference evidence="2 3" key="1">
    <citation type="journal article" date="2019" name="Genome Biol. Evol.">
        <title>Insights into the evolution of the New World diploid cottons (Gossypium, subgenus Houzingenia) based on genome sequencing.</title>
        <authorList>
            <person name="Grover C.E."/>
            <person name="Arick M.A. 2nd"/>
            <person name="Thrash A."/>
            <person name="Conover J.L."/>
            <person name="Sanders W.S."/>
            <person name="Peterson D.G."/>
            <person name="Frelichowski J.E."/>
            <person name="Scheffler J.A."/>
            <person name="Scheffler B.E."/>
            <person name="Wendel J.F."/>
        </authorList>
    </citation>
    <scope>NUCLEOTIDE SEQUENCE [LARGE SCALE GENOMIC DNA]</scope>
    <source>
        <strain evidence="2">27</strain>
        <tissue evidence="2">Leaf</tissue>
    </source>
</reference>
<protein>
    <recommendedName>
        <fullName evidence="4">Transmembrane protein</fullName>
    </recommendedName>
</protein>
<gene>
    <name evidence="2" type="ORF">Godav_009026</name>
</gene>
<evidence type="ECO:0000313" key="2">
    <source>
        <dbReference type="EMBL" id="MBA0623569.1"/>
    </source>
</evidence>
<sequence>MSAAFQEDKGSFLWVLAPIALISSLILPQFFFSSAIEAFFNDDTLVGILFQLYLFLLYILFTTIENCVLFFLGLGVFLLVTDHVQRPYLQFSAKRWGLITGLRIHIHPKDQIRLLTTLQLILQVYRLYQLTRAIQFIQNFTVLDERLSENHGSVQARRCNCQDGNHFPGPSCGLPLVVDGISPTAFSF</sequence>
<dbReference type="Proteomes" id="UP000593561">
    <property type="component" value="Unassembled WGS sequence"/>
</dbReference>
<accession>A0A7J8SBX6</accession>
<keyword evidence="3" id="KW-1185">Reference proteome</keyword>
<keyword evidence="1" id="KW-1133">Transmembrane helix</keyword>
<evidence type="ECO:0000256" key="1">
    <source>
        <dbReference type="SAM" id="Phobius"/>
    </source>
</evidence>
<feature type="transmembrane region" description="Helical" evidence="1">
    <location>
        <begin position="52"/>
        <end position="80"/>
    </location>
</feature>
<proteinExistence type="predicted"/>
<evidence type="ECO:0008006" key="4">
    <source>
        <dbReference type="Google" id="ProtNLM"/>
    </source>
</evidence>
<name>A0A7J8SBX6_GOSDV</name>
<dbReference type="EMBL" id="JABFAC010000009">
    <property type="protein sequence ID" value="MBA0623569.1"/>
    <property type="molecule type" value="Genomic_DNA"/>
</dbReference>
<evidence type="ECO:0000313" key="3">
    <source>
        <dbReference type="Proteomes" id="UP000593561"/>
    </source>
</evidence>